<feature type="transmembrane region" description="Helical" evidence="1">
    <location>
        <begin position="18"/>
        <end position="35"/>
    </location>
</feature>
<evidence type="ECO:0000256" key="1">
    <source>
        <dbReference type="SAM" id="Phobius"/>
    </source>
</evidence>
<dbReference type="EMBL" id="CP016908">
    <property type="protein sequence ID" value="APR99268.1"/>
    <property type="molecule type" value="Genomic_DNA"/>
</dbReference>
<keyword evidence="3" id="KW-1185">Reference proteome</keyword>
<dbReference type="Proteomes" id="UP000185544">
    <property type="component" value="Chromosome"/>
</dbReference>
<evidence type="ECO:0000313" key="3">
    <source>
        <dbReference type="Proteomes" id="UP000185544"/>
    </source>
</evidence>
<dbReference type="KEGG" id="pabo:BCY86_00205"/>
<gene>
    <name evidence="2" type="ORF">BCY86_00205</name>
</gene>
<keyword evidence="1" id="KW-0812">Transmembrane</keyword>
<proteinExistence type="predicted"/>
<name>A0A1L6MUT0_9BACT</name>
<organism evidence="2 3">
    <name type="scientific">Pajaroellobacter abortibovis</name>
    <dbReference type="NCBI Taxonomy" id="1882918"/>
    <lineage>
        <taxon>Bacteria</taxon>
        <taxon>Pseudomonadati</taxon>
        <taxon>Myxococcota</taxon>
        <taxon>Polyangia</taxon>
        <taxon>Polyangiales</taxon>
        <taxon>Polyangiaceae</taxon>
    </lineage>
</organism>
<accession>A0A1L6MUT0</accession>
<keyword evidence="1" id="KW-1133">Transmembrane helix</keyword>
<evidence type="ECO:0000313" key="2">
    <source>
        <dbReference type="EMBL" id="APR99268.1"/>
    </source>
</evidence>
<reference evidence="2 3" key="1">
    <citation type="submission" date="2016-08" db="EMBL/GenBank/DDBJ databases">
        <title>Identification and validation of antigenic proteins from Pajaroellobacter abortibovis using de-novo genome sequence assembly and reverse vaccinology.</title>
        <authorList>
            <person name="Welly B.T."/>
            <person name="Miller M.R."/>
            <person name="Stott J.L."/>
            <person name="Blanchard M.T."/>
            <person name="Islas-Trejo A.D."/>
            <person name="O'Rourke S.M."/>
            <person name="Young A.E."/>
            <person name="Medrano J.F."/>
            <person name="Van Eenennaam A.L."/>
        </authorList>
    </citation>
    <scope>NUCLEOTIDE SEQUENCE [LARGE SCALE GENOMIC DNA]</scope>
    <source>
        <strain evidence="2 3">BTF92-0548A/99-0131</strain>
    </source>
</reference>
<dbReference type="AlphaFoldDB" id="A0A1L6MUT0"/>
<protein>
    <submittedName>
        <fullName evidence="2">Uncharacterized protein</fullName>
    </submittedName>
</protein>
<keyword evidence="1" id="KW-0472">Membrane</keyword>
<sequence>MHDIENLSLEISTTNKKIFFLIILSSFLLFSYFSFSTKIKLVFKGGIENTIDSGFNEAAW</sequence>